<proteinExistence type="inferred from homology"/>
<dbReference type="AlphaFoldDB" id="A0A4Q2UKI2"/>
<dbReference type="Proteomes" id="UP000290407">
    <property type="component" value="Unassembled WGS sequence"/>
</dbReference>
<feature type="binding site" evidence="3">
    <location>
        <position position="109"/>
    </location>
    <ligand>
        <name>a divalent metal cation</name>
        <dbReference type="ChEBI" id="CHEBI:60240"/>
        <label>1</label>
    </ligand>
</feature>
<dbReference type="PANTHER" id="PTHR13799">
    <property type="entry name" value="NGG1 INTERACTING FACTOR 3"/>
    <property type="match status" value="1"/>
</dbReference>
<comment type="caution">
    <text evidence="4">The sequence shown here is derived from an EMBL/GenBank/DDBJ whole genome shotgun (WGS) entry which is preliminary data.</text>
</comment>
<dbReference type="EMBL" id="SBLB01000006">
    <property type="protein sequence ID" value="RYC68005.1"/>
    <property type="molecule type" value="Genomic_DNA"/>
</dbReference>
<evidence type="ECO:0000313" key="4">
    <source>
        <dbReference type="EMBL" id="RYC68005.1"/>
    </source>
</evidence>
<evidence type="ECO:0000313" key="5">
    <source>
        <dbReference type="Proteomes" id="UP000290407"/>
    </source>
</evidence>
<protein>
    <submittedName>
        <fullName evidence="4">NGG1p interacting factor NIF3</fullName>
    </submittedName>
</protein>
<dbReference type="PANTHER" id="PTHR13799:SF14">
    <property type="entry name" value="GTP CYCLOHYDROLASE 1 TYPE 2 HOMOLOG"/>
    <property type="match status" value="1"/>
</dbReference>
<gene>
    <name evidence="4" type="ORF">EQG79_21355</name>
</gene>
<comment type="similarity">
    <text evidence="1">Belongs to the GTP cyclohydrolase I type 2/NIF3 family.</text>
</comment>
<keyword evidence="5" id="KW-1185">Reference proteome</keyword>
<evidence type="ECO:0000256" key="1">
    <source>
        <dbReference type="ARBA" id="ARBA00006964"/>
    </source>
</evidence>
<sequence>MNLPIEPGFPNRRTFLTSVTALAATPLLSALPRVGPAHYPGQTSPAYTVQQVIDLILREIPGAPFAKTVDQLRAGSPDQSVTGIVTTMFPTLEVIEKTVKAGANFIIAHETPFYNNEDQTDWLQQDDAYRYKVDLLTKHKIALWRFHDYWHAHKPDGILFGNLLRLGWDKLYDSANPRIITLPQAMPLRSIVQQVKQKLDIPSVRVVGRLQQPCRSLYLAFGYMDSKRQIAAIQAYKPDVILSGETREWETVERVRDGLLMGQKTSLVVLSHAVSEEAGMAYAATWLTPKLAGLQVTHIPSGSPFQLL</sequence>
<dbReference type="RefSeq" id="WP_129603837.1">
    <property type="nucleotide sequence ID" value="NZ_SBLB01000006.1"/>
</dbReference>
<feature type="binding site" evidence="3">
    <location>
        <position position="272"/>
    </location>
    <ligand>
        <name>a divalent metal cation</name>
        <dbReference type="ChEBI" id="CHEBI:60240"/>
        <label>1</label>
    </ligand>
</feature>
<accession>A0A4Q2UKI2</accession>
<reference evidence="4 5" key="1">
    <citation type="submission" date="2019-01" db="EMBL/GenBank/DDBJ databases">
        <title>Spirosoma flava sp. nov., a propanil-degrading bacterium isolated from herbicide-contaminated soil.</title>
        <authorList>
            <person name="Zhang L."/>
            <person name="Jiang J.-D."/>
        </authorList>
    </citation>
    <scope>NUCLEOTIDE SEQUENCE [LARGE SCALE GENOMIC DNA]</scope>
    <source>
        <strain evidence="4 5">TY50</strain>
    </source>
</reference>
<dbReference type="GO" id="GO:0046872">
    <property type="term" value="F:metal ion binding"/>
    <property type="evidence" value="ECO:0007669"/>
    <property type="project" value="UniProtKB-KW"/>
</dbReference>
<dbReference type="Pfam" id="PF01784">
    <property type="entry name" value="DUF34_NIF3"/>
    <property type="match status" value="1"/>
</dbReference>
<dbReference type="Gene3D" id="3.40.1390.30">
    <property type="entry name" value="NIF3 (NGG1p interacting factor 3)-like"/>
    <property type="match status" value="2"/>
</dbReference>
<organism evidence="4 5">
    <name type="scientific">Spirosoma sordidisoli</name>
    <dbReference type="NCBI Taxonomy" id="2502893"/>
    <lineage>
        <taxon>Bacteria</taxon>
        <taxon>Pseudomonadati</taxon>
        <taxon>Bacteroidota</taxon>
        <taxon>Cytophagia</taxon>
        <taxon>Cytophagales</taxon>
        <taxon>Cytophagaceae</taxon>
        <taxon>Spirosoma</taxon>
    </lineage>
</organism>
<name>A0A4Q2UKI2_9BACT</name>
<dbReference type="PROSITE" id="PS51318">
    <property type="entry name" value="TAT"/>
    <property type="match status" value="1"/>
</dbReference>
<dbReference type="GO" id="GO:0005737">
    <property type="term" value="C:cytoplasm"/>
    <property type="evidence" value="ECO:0007669"/>
    <property type="project" value="TreeGrafter"/>
</dbReference>
<dbReference type="InterPro" id="IPR036069">
    <property type="entry name" value="DUF34/NIF3_sf"/>
</dbReference>
<dbReference type="InterPro" id="IPR006311">
    <property type="entry name" value="TAT_signal"/>
</dbReference>
<feature type="binding site" evidence="3">
    <location>
        <position position="276"/>
    </location>
    <ligand>
        <name>a divalent metal cation</name>
        <dbReference type="ChEBI" id="CHEBI:60240"/>
        <label>1</label>
    </ligand>
</feature>
<keyword evidence="2 3" id="KW-0479">Metal-binding</keyword>
<evidence type="ECO:0000256" key="3">
    <source>
        <dbReference type="PIRSR" id="PIRSR602678-1"/>
    </source>
</evidence>
<evidence type="ECO:0000256" key="2">
    <source>
        <dbReference type="ARBA" id="ARBA00022723"/>
    </source>
</evidence>
<dbReference type="InterPro" id="IPR002678">
    <property type="entry name" value="DUF34/NIF3"/>
</dbReference>
<dbReference type="SUPFAM" id="SSF102705">
    <property type="entry name" value="NIF3 (NGG1p interacting factor 3)-like"/>
    <property type="match status" value="1"/>
</dbReference>